<evidence type="ECO:0000313" key="2">
    <source>
        <dbReference type="Proteomes" id="UP000315082"/>
    </source>
</evidence>
<protein>
    <submittedName>
        <fullName evidence="1">Uncharacterized protein</fullName>
    </submittedName>
</protein>
<accession>A0A518JVM5</accession>
<sequence length="85" mass="9214">MAGPLVLRPDACWRDTQAGTSLARLAPFGLCKANCRSFGPWRLSTVMELGTAGWPAAWTAFVCHWLCQCSPSNSVRTTNCRTVGP</sequence>
<reference evidence="1 2" key="1">
    <citation type="submission" date="2019-02" db="EMBL/GenBank/DDBJ databases">
        <title>Deep-cultivation of Planctomycetes and their phenomic and genomic characterization uncovers novel biology.</title>
        <authorList>
            <person name="Wiegand S."/>
            <person name="Jogler M."/>
            <person name="Boedeker C."/>
            <person name="Pinto D."/>
            <person name="Vollmers J."/>
            <person name="Rivas-Marin E."/>
            <person name="Kohn T."/>
            <person name="Peeters S.H."/>
            <person name="Heuer A."/>
            <person name="Rast P."/>
            <person name="Oberbeckmann S."/>
            <person name="Bunk B."/>
            <person name="Jeske O."/>
            <person name="Meyerdierks A."/>
            <person name="Storesund J.E."/>
            <person name="Kallscheuer N."/>
            <person name="Luecker S."/>
            <person name="Lage O.M."/>
            <person name="Pohl T."/>
            <person name="Merkel B.J."/>
            <person name="Hornburger P."/>
            <person name="Mueller R.-W."/>
            <person name="Bruemmer F."/>
            <person name="Labrenz M."/>
            <person name="Spormann A.M."/>
            <person name="Op den Camp H."/>
            <person name="Overmann J."/>
            <person name="Amann R."/>
            <person name="Jetten M.S.M."/>
            <person name="Mascher T."/>
            <person name="Medema M.H."/>
            <person name="Devos D.P."/>
            <person name="Kaster A.-K."/>
            <person name="Ovreas L."/>
            <person name="Rohde M."/>
            <person name="Galperin M.Y."/>
            <person name="Jogler C."/>
        </authorList>
    </citation>
    <scope>NUCLEOTIDE SEQUENCE [LARGE SCALE GENOMIC DNA]</scope>
    <source>
        <strain evidence="1 2">Poly24</strain>
    </source>
</reference>
<organism evidence="1 2">
    <name type="scientific">Rosistilla carotiformis</name>
    <dbReference type="NCBI Taxonomy" id="2528017"/>
    <lineage>
        <taxon>Bacteria</taxon>
        <taxon>Pseudomonadati</taxon>
        <taxon>Planctomycetota</taxon>
        <taxon>Planctomycetia</taxon>
        <taxon>Pirellulales</taxon>
        <taxon>Pirellulaceae</taxon>
        <taxon>Rosistilla</taxon>
    </lineage>
</organism>
<gene>
    <name evidence="1" type="ORF">Poly24_32920</name>
</gene>
<name>A0A518JVM5_9BACT</name>
<dbReference type="Proteomes" id="UP000315082">
    <property type="component" value="Chromosome"/>
</dbReference>
<dbReference type="AlphaFoldDB" id="A0A518JVM5"/>
<evidence type="ECO:0000313" key="1">
    <source>
        <dbReference type="EMBL" id="QDV69576.1"/>
    </source>
</evidence>
<keyword evidence="2" id="KW-1185">Reference proteome</keyword>
<proteinExistence type="predicted"/>
<dbReference type="KEGG" id="rcf:Poly24_32920"/>
<dbReference type="EMBL" id="CP036348">
    <property type="protein sequence ID" value="QDV69576.1"/>
    <property type="molecule type" value="Genomic_DNA"/>
</dbReference>